<keyword evidence="2" id="KW-0472">Membrane</keyword>
<dbReference type="InterPro" id="IPR050587">
    <property type="entry name" value="GNT1/Glycosyltrans_8"/>
</dbReference>
<dbReference type="Gene3D" id="3.90.550.10">
    <property type="entry name" value="Spore Coat Polysaccharide Biosynthesis Protein SpsA, Chain A"/>
    <property type="match status" value="1"/>
</dbReference>
<reference evidence="3" key="1">
    <citation type="submission" date="2021-01" db="EMBL/GenBank/DDBJ databases">
        <authorList>
            <person name="Corre E."/>
            <person name="Pelletier E."/>
            <person name="Niang G."/>
            <person name="Scheremetjew M."/>
            <person name="Finn R."/>
            <person name="Kale V."/>
            <person name="Holt S."/>
            <person name="Cochrane G."/>
            <person name="Meng A."/>
            <person name="Brown T."/>
            <person name="Cohen L."/>
        </authorList>
    </citation>
    <scope>NUCLEOTIDE SEQUENCE</scope>
    <source>
        <strain evidence="3">CCMP1594</strain>
    </source>
</reference>
<dbReference type="InterPro" id="IPR029044">
    <property type="entry name" value="Nucleotide-diphossugar_trans"/>
</dbReference>
<evidence type="ECO:0008006" key="4">
    <source>
        <dbReference type="Google" id="ProtNLM"/>
    </source>
</evidence>
<gene>
    <name evidence="3" type="ORF">EGYM00163_LOCUS2462</name>
</gene>
<evidence type="ECO:0000313" key="3">
    <source>
        <dbReference type="EMBL" id="CAE0791348.1"/>
    </source>
</evidence>
<dbReference type="SUPFAM" id="SSF53448">
    <property type="entry name" value="Nucleotide-diphospho-sugar transferases"/>
    <property type="match status" value="1"/>
</dbReference>
<feature type="compositionally biased region" description="Polar residues" evidence="1">
    <location>
        <begin position="64"/>
        <end position="77"/>
    </location>
</feature>
<protein>
    <recommendedName>
        <fullName evidence="4">Hexosyltransferase</fullName>
    </recommendedName>
</protein>
<name>A0A7S4C9Y1_9EUGL</name>
<evidence type="ECO:0000256" key="1">
    <source>
        <dbReference type="SAM" id="MobiDB-lite"/>
    </source>
</evidence>
<feature type="transmembrane region" description="Helical" evidence="2">
    <location>
        <begin position="6"/>
        <end position="29"/>
    </location>
</feature>
<dbReference type="EMBL" id="HBJA01007815">
    <property type="protein sequence ID" value="CAE0791348.1"/>
    <property type="molecule type" value="Transcribed_RNA"/>
</dbReference>
<proteinExistence type="predicted"/>
<dbReference type="PANTHER" id="PTHR11183">
    <property type="entry name" value="GLYCOGENIN SUBFAMILY MEMBER"/>
    <property type="match status" value="1"/>
</dbReference>
<sequence>MSSTWQSGPILSFVLIVTVVLCGGALFTINRRPARQHRVVAESEGLGQSLPTDDNSKPPRSHPSDVQSNFSDTRTGSLSPKVSVEAALLSAAGATEVLDPSLVKALALFFTTSAQHEELLGKVVHASAALRSPPLPADPAEPPPCVPPLPCICHNEPAASKSSNKAKVRANPPEPETYRPGLSRSPTNTSCAYVTVFNTEMHFVYFAVMAQSVRAHGSKCDIVAVVDASVDVFIGKYQRALNELNVILYRIQLPDTYISPLFYKIYCWKLLQWKVLVFLDGDLVLTGNVDHMFNLPEGSGSCPMGHQHLNFNDGVFVMHPSEKHFQLLLHISERMSKVTKSWTAIDRRVKIPLPKEWKVEFYSGAISISEQAMLQWFFEKVRRRNCCNLNAVRYNCLIQYQNCNEKSLILHYAGFLKPLERYKIFNNTWPPTPHVLRDYEDYAVFSNYKAKEHYPTLQRDPRRIDPQMRLWFRTYEKVHPVLS</sequence>
<feature type="region of interest" description="Disordered" evidence="1">
    <location>
        <begin position="40"/>
        <end position="77"/>
    </location>
</feature>
<dbReference type="AlphaFoldDB" id="A0A7S4C9Y1"/>
<evidence type="ECO:0000256" key="2">
    <source>
        <dbReference type="SAM" id="Phobius"/>
    </source>
</evidence>
<keyword evidence="2" id="KW-1133">Transmembrane helix</keyword>
<organism evidence="3">
    <name type="scientific">Eutreptiella gymnastica</name>
    <dbReference type="NCBI Taxonomy" id="73025"/>
    <lineage>
        <taxon>Eukaryota</taxon>
        <taxon>Discoba</taxon>
        <taxon>Euglenozoa</taxon>
        <taxon>Euglenida</taxon>
        <taxon>Spirocuta</taxon>
        <taxon>Euglenophyceae</taxon>
        <taxon>Eutreptiales</taxon>
        <taxon>Eutreptiaceae</taxon>
        <taxon>Eutreptiella</taxon>
    </lineage>
</organism>
<keyword evidence="2" id="KW-0812">Transmembrane</keyword>
<feature type="region of interest" description="Disordered" evidence="1">
    <location>
        <begin position="162"/>
        <end position="183"/>
    </location>
</feature>
<accession>A0A7S4C9Y1</accession>